<name>A0A814MW16_9BILA</name>
<proteinExistence type="predicted"/>
<dbReference type="EMBL" id="CAJNOQ010005032">
    <property type="protein sequence ID" value="CAF1083552.1"/>
    <property type="molecule type" value="Genomic_DNA"/>
</dbReference>
<comment type="caution">
    <text evidence="1">The sequence shown here is derived from an EMBL/GenBank/DDBJ whole genome shotgun (WGS) entry which is preliminary data.</text>
</comment>
<evidence type="ECO:0000313" key="3">
    <source>
        <dbReference type="Proteomes" id="UP000663829"/>
    </source>
</evidence>
<accession>A0A814MW16</accession>
<reference evidence="1" key="1">
    <citation type="submission" date="2021-02" db="EMBL/GenBank/DDBJ databases">
        <authorList>
            <person name="Nowell W R."/>
        </authorList>
    </citation>
    <scope>NUCLEOTIDE SEQUENCE</scope>
</reference>
<dbReference type="AlphaFoldDB" id="A0A814MW16"/>
<evidence type="ECO:0000313" key="1">
    <source>
        <dbReference type="EMBL" id="CAF1083552.1"/>
    </source>
</evidence>
<dbReference type="Proteomes" id="UP000681722">
    <property type="component" value="Unassembled WGS sequence"/>
</dbReference>
<gene>
    <name evidence="1" type="ORF">GPM918_LOCUS17891</name>
    <name evidence="2" type="ORF">SRO942_LOCUS17888</name>
</gene>
<dbReference type="EMBL" id="CAJOBC010005032">
    <property type="protein sequence ID" value="CAF3849248.1"/>
    <property type="molecule type" value="Genomic_DNA"/>
</dbReference>
<sequence>MVYSRSETNLSNIFINLCTSPNVIESKNLKQNYQRCYPPLKPLTTLRSNSCSGLINEPVDENIQKSNEISCGNIIVKHVSFDDSSLRENQVVKCSVVETDVEHKPLQPFVSYGFMLSDSSQETPSSLKTSPPLCPMVSTGFNIETKSDLNTETKTSSDLINRNVLSSVSMPDYVNITSQRLNETKRCQSKQSDYTTHRLQSRYKSREHLRKSFLS</sequence>
<keyword evidence="3" id="KW-1185">Reference proteome</keyword>
<organism evidence="1 3">
    <name type="scientific">Didymodactylos carnosus</name>
    <dbReference type="NCBI Taxonomy" id="1234261"/>
    <lineage>
        <taxon>Eukaryota</taxon>
        <taxon>Metazoa</taxon>
        <taxon>Spiralia</taxon>
        <taxon>Gnathifera</taxon>
        <taxon>Rotifera</taxon>
        <taxon>Eurotatoria</taxon>
        <taxon>Bdelloidea</taxon>
        <taxon>Philodinida</taxon>
        <taxon>Philodinidae</taxon>
        <taxon>Didymodactylos</taxon>
    </lineage>
</organism>
<dbReference type="Proteomes" id="UP000663829">
    <property type="component" value="Unassembled WGS sequence"/>
</dbReference>
<evidence type="ECO:0000313" key="2">
    <source>
        <dbReference type="EMBL" id="CAF3849248.1"/>
    </source>
</evidence>
<protein>
    <submittedName>
        <fullName evidence="1">Uncharacterized protein</fullName>
    </submittedName>
</protein>